<dbReference type="NCBIfam" id="TIGR04312">
    <property type="entry name" value="choice_anch_B"/>
    <property type="match status" value="1"/>
</dbReference>
<dbReference type="GO" id="GO:0005576">
    <property type="term" value="C:extracellular region"/>
    <property type="evidence" value="ECO:0007669"/>
    <property type="project" value="TreeGrafter"/>
</dbReference>
<organism evidence="2 3">
    <name type="scientific">Passalora fulva</name>
    <name type="common">Tomato leaf mold</name>
    <name type="synonym">Cladosporium fulvum</name>
    <dbReference type="NCBI Taxonomy" id="5499"/>
    <lineage>
        <taxon>Eukaryota</taxon>
        <taxon>Fungi</taxon>
        <taxon>Dikarya</taxon>
        <taxon>Ascomycota</taxon>
        <taxon>Pezizomycotina</taxon>
        <taxon>Dothideomycetes</taxon>
        <taxon>Dothideomycetidae</taxon>
        <taxon>Mycosphaerellales</taxon>
        <taxon>Mycosphaerellaceae</taxon>
        <taxon>Fulvia</taxon>
    </lineage>
</organism>
<dbReference type="KEGG" id="ffu:CLAFUR5_10298"/>
<name>A0A9Q8PD54_PASFU</name>
<accession>A0A9Q8PD54</accession>
<evidence type="ECO:0000256" key="1">
    <source>
        <dbReference type="SAM" id="SignalP"/>
    </source>
</evidence>
<dbReference type="EMBL" id="CP090169">
    <property type="protein sequence ID" value="UJO20284.1"/>
    <property type="molecule type" value="Genomic_DNA"/>
</dbReference>
<keyword evidence="1" id="KW-0732">Signal</keyword>
<reference evidence="2" key="1">
    <citation type="submission" date="2021-12" db="EMBL/GenBank/DDBJ databases">
        <authorList>
            <person name="Zaccaron A."/>
            <person name="Stergiopoulos I."/>
        </authorList>
    </citation>
    <scope>NUCLEOTIDE SEQUENCE</scope>
    <source>
        <strain evidence="2">Race5_Kim</strain>
    </source>
</reference>
<dbReference type="PANTHER" id="PTHR38787:SF3">
    <property type="entry name" value="REGULATORY P DOMAIN-CONTAINING PROTEIN"/>
    <property type="match status" value="1"/>
</dbReference>
<dbReference type="OrthoDB" id="2099887at2759"/>
<dbReference type="AlphaFoldDB" id="A0A9Q8PD54"/>
<dbReference type="RefSeq" id="XP_047764650.1">
    <property type="nucleotide sequence ID" value="XM_047909446.1"/>
</dbReference>
<dbReference type="PANTHER" id="PTHR38787">
    <property type="entry name" value="REGULATORY P DOMAIN-CONTAINING PROTEIN"/>
    <property type="match status" value="1"/>
</dbReference>
<evidence type="ECO:0000313" key="3">
    <source>
        <dbReference type="Proteomes" id="UP000756132"/>
    </source>
</evidence>
<evidence type="ECO:0000313" key="2">
    <source>
        <dbReference type="EMBL" id="UJO20284.1"/>
    </source>
</evidence>
<keyword evidence="3" id="KW-1185">Reference proteome</keyword>
<gene>
    <name evidence="2" type="ORF">CLAFUR5_10298</name>
</gene>
<protein>
    <submittedName>
        <fullName evidence="2">Uncharacterized protein</fullName>
    </submittedName>
</protein>
<dbReference type="Proteomes" id="UP000756132">
    <property type="component" value="Chromosome 7"/>
</dbReference>
<feature type="signal peptide" evidence="1">
    <location>
        <begin position="1"/>
        <end position="17"/>
    </location>
</feature>
<dbReference type="InterPro" id="IPR027589">
    <property type="entry name" value="Choice_anch_B"/>
</dbReference>
<sequence>MKLTTFTAAALPVLASAAQYTEEQYDSGEVMAKMMEAKESAWARHRAAGHYDSKKWAGFSEGRANARRAKVECIDGKAEAVPGDADQTYKCSGIDMYDFKTHAEIGGPASEGSGSWGVVIDGREFVGIGQTEGTAFLEVLPGGSFAYLGRLPVTPGAEPVIWKEIKANGDYLIIGSEAESHGIQIFDMKKLLDIDPASPKVFDSATEVTSLFNDLPIGRSHNVVVNEEKNYAVAVGAAPRTDACASGLIFINMDDPANPYSPGCAPQDGYVHDAQCIVYRGPDEKYNGRDICYGYNEDTLTIYDVTDKEGPNASTIISKTPYVGASYTHQGWILDPNWQTHLLLDDELDEGVISPGETNPGPSDDGFPATFIFDITSLENPVNTGFYKSSVQSVDHNQFVHSGLAYQSNYQAGLRILDVSSIPDDPTGGGVEEIAFFDVFPGDDDEPGGGVATWDFGTWSHFTFPSGFVVINTIDRGPFLVKMSAFSGRGFGKRWLRRGA</sequence>
<dbReference type="GeneID" id="71990176"/>
<dbReference type="OMA" id="DPNWQTH"/>
<reference evidence="2" key="2">
    <citation type="journal article" date="2022" name="Microb. Genom.">
        <title>A chromosome-scale genome assembly of the tomato pathogen Cladosporium fulvum reveals a compartmentalized genome architecture and the presence of a dispensable chromosome.</title>
        <authorList>
            <person name="Zaccaron A.Z."/>
            <person name="Chen L.H."/>
            <person name="Samaras A."/>
            <person name="Stergiopoulos I."/>
        </authorList>
    </citation>
    <scope>NUCLEOTIDE SEQUENCE</scope>
    <source>
        <strain evidence="2">Race5_Kim</strain>
    </source>
</reference>
<feature type="chain" id="PRO_5040219519" evidence="1">
    <location>
        <begin position="18"/>
        <end position="500"/>
    </location>
</feature>
<proteinExistence type="predicted"/>